<dbReference type="Proteomes" id="UP000243459">
    <property type="component" value="Chromosome 3"/>
</dbReference>
<name>A0A5P1FCQ5_ASPOF</name>
<accession>A0A5P1FCQ5</accession>
<proteinExistence type="predicted"/>
<sequence length="86" mass="9826">MSHRAQSPSEDSSPTQFEGDLVPLYDLNDWIIEDREATEFEEVRENVLQSLRSGRIMLRGRAEQSSKTKHANIGSQCALDNYLNEN</sequence>
<dbReference type="AlphaFoldDB" id="A0A5P1FCQ5"/>
<feature type="region of interest" description="Disordered" evidence="1">
    <location>
        <begin position="1"/>
        <end position="20"/>
    </location>
</feature>
<feature type="compositionally biased region" description="Polar residues" evidence="1">
    <location>
        <begin position="1"/>
        <end position="16"/>
    </location>
</feature>
<dbReference type="EMBL" id="CM007383">
    <property type="protein sequence ID" value="ONK75824.1"/>
    <property type="molecule type" value="Genomic_DNA"/>
</dbReference>
<evidence type="ECO:0000256" key="1">
    <source>
        <dbReference type="SAM" id="MobiDB-lite"/>
    </source>
</evidence>
<organism evidence="2 3">
    <name type="scientific">Asparagus officinalis</name>
    <name type="common">Garden asparagus</name>
    <dbReference type="NCBI Taxonomy" id="4686"/>
    <lineage>
        <taxon>Eukaryota</taxon>
        <taxon>Viridiplantae</taxon>
        <taxon>Streptophyta</taxon>
        <taxon>Embryophyta</taxon>
        <taxon>Tracheophyta</taxon>
        <taxon>Spermatophyta</taxon>
        <taxon>Magnoliopsida</taxon>
        <taxon>Liliopsida</taxon>
        <taxon>Asparagales</taxon>
        <taxon>Asparagaceae</taxon>
        <taxon>Asparagoideae</taxon>
        <taxon>Asparagus</taxon>
    </lineage>
</organism>
<gene>
    <name evidence="2" type="ORF">A4U43_C03F20950</name>
</gene>
<evidence type="ECO:0000313" key="3">
    <source>
        <dbReference type="Proteomes" id="UP000243459"/>
    </source>
</evidence>
<dbReference type="Gramene" id="ONK75824">
    <property type="protein sequence ID" value="ONK75824"/>
    <property type="gene ID" value="A4U43_C03F20950"/>
</dbReference>
<evidence type="ECO:0000313" key="2">
    <source>
        <dbReference type="EMBL" id="ONK75824.1"/>
    </source>
</evidence>
<reference evidence="3" key="1">
    <citation type="journal article" date="2017" name="Nat. Commun.">
        <title>The asparagus genome sheds light on the origin and evolution of a young Y chromosome.</title>
        <authorList>
            <person name="Harkess A."/>
            <person name="Zhou J."/>
            <person name="Xu C."/>
            <person name="Bowers J.E."/>
            <person name="Van der Hulst R."/>
            <person name="Ayyampalayam S."/>
            <person name="Mercati F."/>
            <person name="Riccardi P."/>
            <person name="McKain M.R."/>
            <person name="Kakrana A."/>
            <person name="Tang H."/>
            <person name="Ray J."/>
            <person name="Groenendijk J."/>
            <person name="Arikit S."/>
            <person name="Mathioni S.M."/>
            <person name="Nakano M."/>
            <person name="Shan H."/>
            <person name="Telgmann-Rauber A."/>
            <person name="Kanno A."/>
            <person name="Yue Z."/>
            <person name="Chen H."/>
            <person name="Li W."/>
            <person name="Chen Y."/>
            <person name="Xu X."/>
            <person name="Zhang Y."/>
            <person name="Luo S."/>
            <person name="Chen H."/>
            <person name="Gao J."/>
            <person name="Mao Z."/>
            <person name="Pires J.C."/>
            <person name="Luo M."/>
            <person name="Kudrna D."/>
            <person name="Wing R.A."/>
            <person name="Meyers B.C."/>
            <person name="Yi K."/>
            <person name="Kong H."/>
            <person name="Lavrijsen P."/>
            <person name="Sunseri F."/>
            <person name="Falavigna A."/>
            <person name="Ye Y."/>
            <person name="Leebens-Mack J.H."/>
            <person name="Chen G."/>
        </authorList>
    </citation>
    <scope>NUCLEOTIDE SEQUENCE [LARGE SCALE GENOMIC DNA]</scope>
    <source>
        <strain evidence="3">cv. DH0086</strain>
    </source>
</reference>
<protein>
    <submittedName>
        <fullName evidence="2">Uncharacterized protein</fullName>
    </submittedName>
</protein>
<keyword evidence="3" id="KW-1185">Reference proteome</keyword>